<feature type="domain" description="ABC transporter substrate-binding protein PnrA-like" evidence="7">
    <location>
        <begin position="38"/>
        <end position="296"/>
    </location>
</feature>
<organism evidence="8 9">
    <name type="scientific">Lysinibacillus alkalisoli</name>
    <dbReference type="NCBI Taxonomy" id="1911548"/>
    <lineage>
        <taxon>Bacteria</taxon>
        <taxon>Bacillati</taxon>
        <taxon>Bacillota</taxon>
        <taxon>Bacilli</taxon>
        <taxon>Bacillales</taxon>
        <taxon>Bacillaceae</taxon>
        <taxon>Lysinibacillus</taxon>
    </lineage>
</organism>
<dbReference type="EMBL" id="BMJT01000003">
    <property type="protein sequence ID" value="GGG17292.1"/>
    <property type="molecule type" value="Genomic_DNA"/>
</dbReference>
<evidence type="ECO:0000313" key="8">
    <source>
        <dbReference type="EMBL" id="GGG17292.1"/>
    </source>
</evidence>
<evidence type="ECO:0000313" key="9">
    <source>
        <dbReference type="Proteomes" id="UP000616608"/>
    </source>
</evidence>
<dbReference type="SUPFAM" id="SSF53822">
    <property type="entry name" value="Periplasmic binding protein-like I"/>
    <property type="match status" value="1"/>
</dbReference>
<name>A0A917G177_9BACI</name>
<dbReference type="PROSITE" id="PS51257">
    <property type="entry name" value="PROKAR_LIPOPROTEIN"/>
    <property type="match status" value="1"/>
</dbReference>
<dbReference type="Proteomes" id="UP000616608">
    <property type="component" value="Unassembled WGS sequence"/>
</dbReference>
<dbReference type="PANTHER" id="PTHR34296:SF2">
    <property type="entry name" value="ABC TRANSPORTER GUANOSINE-BINDING PROTEIN NUPN"/>
    <property type="match status" value="1"/>
</dbReference>
<evidence type="ECO:0000256" key="6">
    <source>
        <dbReference type="ARBA" id="ARBA00023288"/>
    </source>
</evidence>
<evidence type="ECO:0000256" key="1">
    <source>
        <dbReference type="ARBA" id="ARBA00004193"/>
    </source>
</evidence>
<reference evidence="8" key="1">
    <citation type="journal article" date="2014" name="Int. J. Syst. Evol. Microbiol.">
        <title>Complete genome sequence of Corynebacterium casei LMG S-19264T (=DSM 44701T), isolated from a smear-ripened cheese.</title>
        <authorList>
            <consortium name="US DOE Joint Genome Institute (JGI-PGF)"/>
            <person name="Walter F."/>
            <person name="Albersmeier A."/>
            <person name="Kalinowski J."/>
            <person name="Ruckert C."/>
        </authorList>
    </citation>
    <scope>NUCLEOTIDE SEQUENCE</scope>
    <source>
        <strain evidence="8">CGMCC 1.15760</strain>
    </source>
</reference>
<evidence type="ECO:0000256" key="2">
    <source>
        <dbReference type="ARBA" id="ARBA00008610"/>
    </source>
</evidence>
<accession>A0A917G177</accession>
<comment type="similarity">
    <text evidence="2">Belongs to the BMP lipoprotein family.</text>
</comment>
<proteinExistence type="inferred from homology"/>
<sequence>MKKIGVLTLLITLLLTGCTSKESTTAKTVAERYHVGLMLSDMGLGDLSISDLAFDGLVRATEDFDIVFRYLDPQEVKDYEQGIEQLVKQKNDVIFVIGYMPQEALEKVAKKYPKQQFVIVDTVSDSPNISSITFDEEQGSYLAGALAATITQSNVIGFIGGEDVDVIHNFERGYIEGAKKVKPTIDVLTQYANTYTDEAKGTAIAKEMITSKADVLFAAAGMTGTGVLREAARAKAYAIGVDSDQYFLAEKAVVTSMMKNIDVAVYEYIRKDIEAPRSQMGQHITMGIQDNGVGLAPIRVIDPIAPVEQAIEKIKRAM</sequence>
<evidence type="ECO:0000259" key="7">
    <source>
        <dbReference type="Pfam" id="PF02608"/>
    </source>
</evidence>
<evidence type="ECO:0000256" key="4">
    <source>
        <dbReference type="ARBA" id="ARBA00022729"/>
    </source>
</evidence>
<dbReference type="InterPro" id="IPR028082">
    <property type="entry name" value="Peripla_BP_I"/>
</dbReference>
<comment type="caution">
    <text evidence="8">The sequence shown here is derived from an EMBL/GenBank/DDBJ whole genome shotgun (WGS) entry which is preliminary data.</text>
</comment>
<dbReference type="Pfam" id="PF02608">
    <property type="entry name" value="Bmp"/>
    <property type="match status" value="1"/>
</dbReference>
<keyword evidence="4" id="KW-0732">Signal</keyword>
<dbReference type="InterPro" id="IPR050957">
    <property type="entry name" value="BMP_lipoprotein"/>
</dbReference>
<keyword evidence="3" id="KW-1003">Cell membrane</keyword>
<keyword evidence="5" id="KW-0472">Membrane</keyword>
<dbReference type="Gene3D" id="3.40.50.2300">
    <property type="match status" value="2"/>
</dbReference>
<dbReference type="PANTHER" id="PTHR34296">
    <property type="entry name" value="TRANSCRIPTIONAL ACTIVATOR PROTEIN MED"/>
    <property type="match status" value="1"/>
</dbReference>
<reference evidence="8" key="2">
    <citation type="submission" date="2020-09" db="EMBL/GenBank/DDBJ databases">
        <authorList>
            <person name="Sun Q."/>
            <person name="Zhou Y."/>
        </authorList>
    </citation>
    <scope>NUCLEOTIDE SEQUENCE</scope>
    <source>
        <strain evidence="8">CGMCC 1.15760</strain>
    </source>
</reference>
<dbReference type="RefSeq" id="WP_188613893.1">
    <property type="nucleotide sequence ID" value="NZ_BMJT01000003.1"/>
</dbReference>
<gene>
    <name evidence="8" type="ORF">GCM10007425_09590</name>
</gene>
<keyword evidence="6" id="KW-0449">Lipoprotein</keyword>
<comment type="subcellular location">
    <subcellularLocation>
        <location evidence="1">Cell membrane</location>
        <topology evidence="1">Lipid-anchor</topology>
    </subcellularLocation>
</comment>
<evidence type="ECO:0000256" key="5">
    <source>
        <dbReference type="ARBA" id="ARBA00023136"/>
    </source>
</evidence>
<dbReference type="CDD" id="cd06354">
    <property type="entry name" value="PBP1_PrnA-like"/>
    <property type="match status" value="1"/>
</dbReference>
<evidence type="ECO:0000256" key="3">
    <source>
        <dbReference type="ARBA" id="ARBA00022475"/>
    </source>
</evidence>
<dbReference type="AlphaFoldDB" id="A0A917G177"/>
<keyword evidence="9" id="KW-1185">Reference proteome</keyword>
<dbReference type="InterPro" id="IPR003760">
    <property type="entry name" value="PnrA-like"/>
</dbReference>
<protein>
    <submittedName>
        <fullName evidence="8">BMP family ABC transporter substrate-binding protein</fullName>
    </submittedName>
</protein>
<dbReference type="GO" id="GO:0005886">
    <property type="term" value="C:plasma membrane"/>
    <property type="evidence" value="ECO:0007669"/>
    <property type="project" value="UniProtKB-SubCell"/>
</dbReference>